<dbReference type="PROSITE" id="PS51257">
    <property type="entry name" value="PROKAR_LIPOPROTEIN"/>
    <property type="match status" value="1"/>
</dbReference>
<proteinExistence type="predicted"/>
<feature type="chain" id="PRO_5020801871" evidence="4">
    <location>
        <begin position="21"/>
        <end position="290"/>
    </location>
</feature>
<name>A0A4U0P6Y0_9SPHI</name>
<dbReference type="RefSeq" id="WP_136899775.1">
    <property type="nucleotide sequence ID" value="NZ_SUME01000001.1"/>
</dbReference>
<keyword evidence="3" id="KW-1133">Transmembrane helix</keyword>
<feature type="signal peptide" evidence="4">
    <location>
        <begin position="1"/>
        <end position="20"/>
    </location>
</feature>
<sequence length="290" mass="33397">MKKTLIICLFFSALILFVSACNQPTEPSYGYAAEEILLEDINTSQDSRNFATSEQESPSVENHPTPSRGKKIIRTGTISIESKDIKSGKKRLDEYVKKFEGYYEQESTKNISDLINYILVVRIPFNHFDAFLSNIENGEDKITQKHVQSQDVSIQYYDTEARLKSKQAALVRYIQLLNQAKNVKDILEIQEQIRLIQEEIDSQESVLRSLKDQIGYSTVSINLFEYQANLSIGSNSFGSKIKDAFSFSLNLLESIFLAFISLWPIWILTTIAIFLFKRYRNKRKNQSEKI</sequence>
<dbReference type="AlphaFoldDB" id="A0A4U0P6Y0"/>
<reference evidence="6 7" key="1">
    <citation type="submission" date="2019-04" db="EMBL/GenBank/DDBJ databases">
        <title>Sphingobacterium olei sp. nov., isolated from oil-contaminated soil.</title>
        <authorList>
            <person name="Liu B."/>
        </authorList>
    </citation>
    <scope>NUCLEOTIDE SEQUENCE [LARGE SCALE GENOMIC DNA]</scope>
    <source>
        <strain evidence="6 7">HAL-9</strain>
    </source>
</reference>
<feature type="transmembrane region" description="Helical" evidence="3">
    <location>
        <begin position="255"/>
        <end position="276"/>
    </location>
</feature>
<dbReference type="Proteomes" id="UP000306808">
    <property type="component" value="Unassembled WGS sequence"/>
</dbReference>
<evidence type="ECO:0000256" key="3">
    <source>
        <dbReference type="SAM" id="Phobius"/>
    </source>
</evidence>
<comment type="caution">
    <text evidence="6">The sequence shown here is derived from an EMBL/GenBank/DDBJ whole genome shotgun (WGS) entry which is preliminary data.</text>
</comment>
<keyword evidence="1" id="KW-0175">Coiled coil</keyword>
<dbReference type="EMBL" id="SUME01000001">
    <property type="protein sequence ID" value="TJZ63231.1"/>
    <property type="molecule type" value="Genomic_DNA"/>
</dbReference>
<keyword evidence="7" id="KW-1185">Reference proteome</keyword>
<keyword evidence="3" id="KW-0812">Transmembrane</keyword>
<evidence type="ECO:0000256" key="4">
    <source>
        <dbReference type="SAM" id="SignalP"/>
    </source>
</evidence>
<feature type="domain" description="DUF4349" evidence="5">
    <location>
        <begin position="70"/>
        <end position="275"/>
    </location>
</feature>
<evidence type="ECO:0000259" key="5">
    <source>
        <dbReference type="Pfam" id="PF14257"/>
    </source>
</evidence>
<organism evidence="6 7">
    <name type="scientific">Sphingobacterium olei</name>
    <dbReference type="NCBI Taxonomy" id="2571155"/>
    <lineage>
        <taxon>Bacteria</taxon>
        <taxon>Pseudomonadati</taxon>
        <taxon>Bacteroidota</taxon>
        <taxon>Sphingobacteriia</taxon>
        <taxon>Sphingobacteriales</taxon>
        <taxon>Sphingobacteriaceae</taxon>
        <taxon>Sphingobacterium</taxon>
    </lineage>
</organism>
<dbReference type="InterPro" id="IPR025645">
    <property type="entry name" value="DUF4349"/>
</dbReference>
<keyword evidence="3" id="KW-0472">Membrane</keyword>
<feature type="region of interest" description="Disordered" evidence="2">
    <location>
        <begin position="47"/>
        <end position="69"/>
    </location>
</feature>
<evidence type="ECO:0000313" key="7">
    <source>
        <dbReference type="Proteomes" id="UP000306808"/>
    </source>
</evidence>
<evidence type="ECO:0000256" key="2">
    <source>
        <dbReference type="SAM" id="MobiDB-lite"/>
    </source>
</evidence>
<evidence type="ECO:0000313" key="6">
    <source>
        <dbReference type="EMBL" id="TJZ63231.1"/>
    </source>
</evidence>
<gene>
    <name evidence="6" type="ORF">FAZ15_02770</name>
</gene>
<protein>
    <submittedName>
        <fullName evidence="6">DUF4349 domain-containing protein</fullName>
    </submittedName>
</protein>
<dbReference type="Pfam" id="PF14257">
    <property type="entry name" value="DUF4349"/>
    <property type="match status" value="1"/>
</dbReference>
<keyword evidence="4" id="KW-0732">Signal</keyword>
<accession>A0A4U0P6Y0</accession>
<evidence type="ECO:0000256" key="1">
    <source>
        <dbReference type="SAM" id="Coils"/>
    </source>
</evidence>
<feature type="coiled-coil region" evidence="1">
    <location>
        <begin position="186"/>
        <end position="213"/>
    </location>
</feature>
<feature type="compositionally biased region" description="Polar residues" evidence="2">
    <location>
        <begin position="47"/>
        <end position="65"/>
    </location>
</feature>
<dbReference type="OrthoDB" id="5381491at2"/>